<dbReference type="Pfam" id="PF07853">
    <property type="entry name" value="DUF1648"/>
    <property type="match status" value="1"/>
</dbReference>
<evidence type="ECO:0000256" key="1">
    <source>
        <dbReference type="SAM" id="Phobius"/>
    </source>
</evidence>
<dbReference type="RefSeq" id="WP_284304489.1">
    <property type="nucleotide sequence ID" value="NZ_BSUO01000001.1"/>
</dbReference>
<feature type="domain" description="DUF1648" evidence="2">
    <location>
        <begin position="10"/>
        <end position="52"/>
    </location>
</feature>
<proteinExistence type="predicted"/>
<keyword evidence="1" id="KW-1133">Transmembrane helix</keyword>
<reference evidence="4" key="1">
    <citation type="journal article" date="2019" name="Int. J. Syst. Evol. Microbiol.">
        <title>The Global Catalogue of Microorganisms (GCM) 10K type strain sequencing project: providing services to taxonomists for standard genome sequencing and annotation.</title>
        <authorList>
            <consortium name="The Broad Institute Genomics Platform"/>
            <consortium name="The Broad Institute Genome Sequencing Center for Infectious Disease"/>
            <person name="Wu L."/>
            <person name="Ma J."/>
        </authorList>
    </citation>
    <scope>NUCLEOTIDE SEQUENCE [LARGE SCALE GENOMIC DNA]</scope>
    <source>
        <strain evidence="4">NBRC 113072</strain>
    </source>
</reference>
<keyword evidence="4" id="KW-1185">Reference proteome</keyword>
<dbReference type="EMBL" id="BSUO01000001">
    <property type="protein sequence ID" value="GMA40859.1"/>
    <property type="molecule type" value="Genomic_DNA"/>
</dbReference>
<name>A0ABQ6IVW5_9MICO</name>
<accession>A0ABQ6IVW5</accession>
<keyword evidence="1" id="KW-0812">Transmembrane</keyword>
<protein>
    <recommendedName>
        <fullName evidence="2">DUF1648 domain-containing protein</fullName>
    </recommendedName>
</protein>
<dbReference type="Proteomes" id="UP001157126">
    <property type="component" value="Unassembled WGS sequence"/>
</dbReference>
<comment type="caution">
    <text evidence="3">The sequence shown here is derived from an EMBL/GenBank/DDBJ whole genome shotgun (WGS) entry which is preliminary data.</text>
</comment>
<keyword evidence="1" id="KW-0472">Membrane</keyword>
<feature type="transmembrane region" description="Helical" evidence="1">
    <location>
        <begin position="104"/>
        <end position="124"/>
    </location>
</feature>
<organism evidence="3 4">
    <name type="scientific">Mobilicoccus caccae</name>
    <dbReference type="NCBI Taxonomy" id="1859295"/>
    <lineage>
        <taxon>Bacteria</taxon>
        <taxon>Bacillati</taxon>
        <taxon>Actinomycetota</taxon>
        <taxon>Actinomycetes</taxon>
        <taxon>Micrococcales</taxon>
        <taxon>Dermatophilaceae</taxon>
        <taxon>Mobilicoccus</taxon>
    </lineage>
</organism>
<gene>
    <name evidence="3" type="ORF">GCM10025883_29040</name>
</gene>
<evidence type="ECO:0000259" key="2">
    <source>
        <dbReference type="Pfam" id="PF07853"/>
    </source>
</evidence>
<evidence type="ECO:0000313" key="3">
    <source>
        <dbReference type="EMBL" id="GMA40859.1"/>
    </source>
</evidence>
<sequence length="137" mass="14433">MLLLYPASGVVAVLALAAVMWPRLPEMMVTHWGAGGADGTMPKAWAVGVAVAMSLGGLIWALLDLGGRRSTKQACEAAVIGGLCAWLGAFALVASIWLADAGMLVAWLMLVPTILTGVVMWLATRAARHHREARETQ</sequence>
<feature type="transmembrane region" description="Helical" evidence="1">
    <location>
        <begin position="77"/>
        <end position="98"/>
    </location>
</feature>
<dbReference type="InterPro" id="IPR012867">
    <property type="entry name" value="DUF1648"/>
</dbReference>
<evidence type="ECO:0000313" key="4">
    <source>
        <dbReference type="Proteomes" id="UP001157126"/>
    </source>
</evidence>
<feature type="transmembrane region" description="Helical" evidence="1">
    <location>
        <begin position="44"/>
        <end position="65"/>
    </location>
</feature>